<reference evidence="2" key="1">
    <citation type="submission" date="2017-02" db="UniProtKB">
        <authorList>
            <consortium name="WormBaseParasite"/>
        </authorList>
    </citation>
    <scope>IDENTIFICATION</scope>
</reference>
<protein>
    <submittedName>
        <fullName evidence="2">Mg_chelatase_C domain-containing protein</fullName>
    </submittedName>
</protein>
<dbReference type="Proteomes" id="UP000036681">
    <property type="component" value="Unplaced"/>
</dbReference>
<evidence type="ECO:0000313" key="2">
    <source>
        <dbReference type="WBParaSite" id="ALUE_0001409001-mRNA-1"/>
    </source>
</evidence>
<dbReference type="WBParaSite" id="ALUE_0001409001-mRNA-1">
    <property type="protein sequence ID" value="ALUE_0001409001-mRNA-1"/>
    <property type="gene ID" value="ALUE_0001409001"/>
</dbReference>
<dbReference type="AlphaFoldDB" id="A0A0M3I9F8"/>
<name>A0A0M3I9F8_ASCLU</name>
<evidence type="ECO:0000313" key="1">
    <source>
        <dbReference type="Proteomes" id="UP000036681"/>
    </source>
</evidence>
<proteinExistence type="predicted"/>
<organism evidence="1 2">
    <name type="scientific">Ascaris lumbricoides</name>
    <name type="common">Giant roundworm</name>
    <dbReference type="NCBI Taxonomy" id="6252"/>
    <lineage>
        <taxon>Eukaryota</taxon>
        <taxon>Metazoa</taxon>
        <taxon>Ecdysozoa</taxon>
        <taxon>Nematoda</taxon>
        <taxon>Chromadorea</taxon>
        <taxon>Rhabditida</taxon>
        <taxon>Spirurina</taxon>
        <taxon>Ascaridomorpha</taxon>
        <taxon>Ascaridoidea</taxon>
        <taxon>Ascarididae</taxon>
        <taxon>Ascaris</taxon>
    </lineage>
</organism>
<accession>A0A0M3I9F8</accession>
<sequence length="48" mass="5535">MVLAESCLRNAIISLSQRLEPEKIHQTAIKIIRIRSANYRSLTQDHNC</sequence>
<keyword evidence="1" id="KW-1185">Reference proteome</keyword>